<feature type="transmembrane region" description="Helical" evidence="1">
    <location>
        <begin position="42"/>
        <end position="62"/>
    </location>
</feature>
<evidence type="ECO:0000313" key="3">
    <source>
        <dbReference type="Proteomes" id="UP000318833"/>
    </source>
</evidence>
<dbReference type="Proteomes" id="UP000318833">
    <property type="component" value="Unassembled WGS sequence"/>
</dbReference>
<feature type="transmembrane region" description="Helical" evidence="1">
    <location>
        <begin position="6"/>
        <end position="30"/>
    </location>
</feature>
<comment type="caution">
    <text evidence="2">The sequence shown here is derived from an EMBL/GenBank/DDBJ whole genome shotgun (WGS) entry which is preliminary data.</text>
</comment>
<name>A0A554VJ34_9FLAO</name>
<accession>A0A554VJ34</accession>
<evidence type="ECO:0000256" key="1">
    <source>
        <dbReference type="SAM" id="Phobius"/>
    </source>
</evidence>
<keyword evidence="1" id="KW-0472">Membrane</keyword>
<gene>
    <name evidence="2" type="ORF">FOF46_14320</name>
</gene>
<dbReference type="AlphaFoldDB" id="A0A554VJ34"/>
<keyword evidence="1" id="KW-0812">Transmembrane</keyword>
<keyword evidence="3" id="KW-1185">Reference proteome</keyword>
<dbReference type="OrthoDB" id="1144076at2"/>
<dbReference type="RefSeq" id="WP_143916915.1">
    <property type="nucleotide sequence ID" value="NZ_CANMXV010000043.1"/>
</dbReference>
<proteinExistence type="predicted"/>
<keyword evidence="1" id="KW-1133">Transmembrane helix</keyword>
<organism evidence="2 3">
    <name type="scientific">Aquimarina algiphila</name>
    <dbReference type="NCBI Taxonomy" id="2047982"/>
    <lineage>
        <taxon>Bacteria</taxon>
        <taxon>Pseudomonadati</taxon>
        <taxon>Bacteroidota</taxon>
        <taxon>Flavobacteriia</taxon>
        <taxon>Flavobacteriales</taxon>
        <taxon>Flavobacteriaceae</taxon>
        <taxon>Aquimarina</taxon>
    </lineage>
</organism>
<evidence type="ECO:0000313" key="2">
    <source>
        <dbReference type="EMBL" id="TSE07898.1"/>
    </source>
</evidence>
<feature type="transmembrane region" description="Helical" evidence="1">
    <location>
        <begin position="68"/>
        <end position="89"/>
    </location>
</feature>
<protein>
    <submittedName>
        <fullName evidence="2">Uncharacterized protein</fullName>
    </submittedName>
</protein>
<sequence length="216" mass="25507">MKRLDFYWFLVKAIFAIVLGFMLDFAFRMGQNVAFFSKDNDFLWTGIIACALSLYLICYALVGEEKTYLLSFWVIGLIIAEIISFFGFFEKVAKDVWYEHNEPTELIPIKPPEIEPNFKKCQEWKYGTFHYGADTITRFKRGKDDYEVINNEYLGKPIKIQWIDECSYYKIRKTGQILSKVNMGDFRDDKYSIHYLYLDQSGYPKTLTVQKVKNTP</sequence>
<reference evidence="2 3" key="1">
    <citation type="submission" date="2019-07" db="EMBL/GenBank/DDBJ databases">
        <title>The draft genome sequence of Aquimarina algiphila M91.</title>
        <authorList>
            <person name="Meng X."/>
        </authorList>
    </citation>
    <scope>NUCLEOTIDE SEQUENCE [LARGE SCALE GENOMIC DNA]</scope>
    <source>
        <strain evidence="2 3">M91</strain>
    </source>
</reference>
<dbReference type="EMBL" id="VLNR01000028">
    <property type="protein sequence ID" value="TSE07898.1"/>
    <property type="molecule type" value="Genomic_DNA"/>
</dbReference>